<keyword evidence="2 6" id="KW-0808">Transferase</keyword>
<evidence type="ECO:0000256" key="1">
    <source>
        <dbReference type="ARBA" id="ARBA00022603"/>
    </source>
</evidence>
<keyword evidence="1 6" id="KW-0489">Methyltransferase</keyword>
<dbReference type="RefSeq" id="WP_171081702.1">
    <property type="nucleotide sequence ID" value="NZ_JABAIV010000001.1"/>
</dbReference>
<dbReference type="SUPFAM" id="SSF53335">
    <property type="entry name" value="S-adenosyl-L-methionine-dependent methyltransferases"/>
    <property type="match status" value="1"/>
</dbReference>
<dbReference type="PROSITE" id="PS50123">
    <property type="entry name" value="CHER"/>
    <property type="match status" value="1"/>
</dbReference>
<dbReference type="Gene3D" id="3.40.50.150">
    <property type="entry name" value="Vaccinia Virus protein VP39"/>
    <property type="match status" value="1"/>
</dbReference>
<proteinExistence type="predicted"/>
<evidence type="ECO:0000256" key="4">
    <source>
        <dbReference type="PROSITE-ProRule" id="PRU00339"/>
    </source>
</evidence>
<evidence type="ECO:0000313" key="7">
    <source>
        <dbReference type="Proteomes" id="UP000533905"/>
    </source>
</evidence>
<reference evidence="6 7" key="1">
    <citation type="submission" date="2020-04" db="EMBL/GenBank/DDBJ databases">
        <title>Massilia sp. nov., a cold adapted bacteria isolated from Arctic soil.</title>
        <authorList>
            <person name="Son J."/>
            <person name="Ka J.-O."/>
        </authorList>
    </citation>
    <scope>NUCLEOTIDE SEQUENCE [LARGE SCALE GENOMIC DNA]</scope>
    <source>
        <strain evidence="6 7">ML15P13</strain>
    </source>
</reference>
<comment type="caution">
    <text evidence="6">The sequence shown here is derived from an EMBL/GenBank/DDBJ whole genome shotgun (WGS) entry which is preliminary data.</text>
</comment>
<feature type="domain" description="CheR-type methyltransferase" evidence="5">
    <location>
        <begin position="21"/>
        <end position="231"/>
    </location>
</feature>
<dbReference type="InterPro" id="IPR022642">
    <property type="entry name" value="CheR_C"/>
</dbReference>
<evidence type="ECO:0000259" key="5">
    <source>
        <dbReference type="PROSITE" id="PS50123"/>
    </source>
</evidence>
<dbReference type="Gene3D" id="1.25.40.10">
    <property type="entry name" value="Tetratricopeptide repeat domain"/>
    <property type="match status" value="1"/>
</dbReference>
<dbReference type="InterPro" id="IPR050903">
    <property type="entry name" value="Bact_Chemotaxis_MeTrfase"/>
</dbReference>
<dbReference type="GO" id="GO:0032259">
    <property type="term" value="P:methylation"/>
    <property type="evidence" value="ECO:0007669"/>
    <property type="project" value="UniProtKB-KW"/>
</dbReference>
<dbReference type="Proteomes" id="UP000533905">
    <property type="component" value="Unassembled WGS sequence"/>
</dbReference>
<dbReference type="PROSITE" id="PS50005">
    <property type="entry name" value="TPR"/>
    <property type="match status" value="1"/>
</dbReference>
<dbReference type="SUPFAM" id="SSF48452">
    <property type="entry name" value="TPR-like"/>
    <property type="match status" value="1"/>
</dbReference>
<keyword evidence="3" id="KW-0949">S-adenosyl-L-methionine</keyword>
<gene>
    <name evidence="6" type="ORF">HGB41_05165</name>
</gene>
<dbReference type="InterPro" id="IPR000780">
    <property type="entry name" value="CheR_MeTrfase"/>
</dbReference>
<dbReference type="GO" id="GO:0008757">
    <property type="term" value="F:S-adenosylmethionine-dependent methyltransferase activity"/>
    <property type="evidence" value="ECO:0007669"/>
    <property type="project" value="InterPro"/>
</dbReference>
<protein>
    <submittedName>
        <fullName evidence="6">Methyltransferase</fullName>
    </submittedName>
</protein>
<dbReference type="InterPro" id="IPR019734">
    <property type="entry name" value="TPR_rpt"/>
</dbReference>
<keyword evidence="7" id="KW-1185">Reference proteome</keyword>
<dbReference type="PRINTS" id="PR00996">
    <property type="entry name" value="CHERMTFRASE"/>
</dbReference>
<dbReference type="SMART" id="SM00138">
    <property type="entry name" value="MeTrc"/>
    <property type="match status" value="1"/>
</dbReference>
<dbReference type="PANTHER" id="PTHR24422">
    <property type="entry name" value="CHEMOTAXIS PROTEIN METHYLTRANSFERASE"/>
    <property type="match status" value="1"/>
</dbReference>
<evidence type="ECO:0000313" key="6">
    <source>
        <dbReference type="EMBL" id="NNG22389.1"/>
    </source>
</evidence>
<evidence type="ECO:0000256" key="3">
    <source>
        <dbReference type="ARBA" id="ARBA00022691"/>
    </source>
</evidence>
<dbReference type="InterPro" id="IPR011990">
    <property type="entry name" value="TPR-like_helical_dom_sf"/>
</dbReference>
<dbReference type="PANTHER" id="PTHR24422:SF19">
    <property type="entry name" value="CHEMOTAXIS PROTEIN METHYLTRANSFERASE"/>
    <property type="match status" value="1"/>
</dbReference>
<evidence type="ECO:0000256" key="2">
    <source>
        <dbReference type="ARBA" id="ARBA00022679"/>
    </source>
</evidence>
<name>A0A7Y2NYW3_9BURK</name>
<keyword evidence="4" id="KW-0802">TPR repeat</keyword>
<dbReference type="AlphaFoldDB" id="A0A7Y2NYW3"/>
<dbReference type="EMBL" id="JABAIV010000001">
    <property type="protein sequence ID" value="NNG22389.1"/>
    <property type="molecule type" value="Genomic_DNA"/>
</dbReference>
<dbReference type="InterPro" id="IPR029063">
    <property type="entry name" value="SAM-dependent_MTases_sf"/>
</dbReference>
<dbReference type="Pfam" id="PF01739">
    <property type="entry name" value="CheR"/>
    <property type="match status" value="1"/>
</dbReference>
<sequence length="403" mass="43316">MSARRLLQQATGLNISEADAERAVRERMARLGVADLGAYLDALSAGELEALIELVVVPESWLFRDAGAFRAATEHVQRALALNPARTLRILSLPCAGGEEPYSMAMALDMAGVAPASVRIDAIDLSHVAIGRATGGYYTRNAFRGADLAFRARYFRAEDDGYRLCNAIRARVGFRQGNLFALDTALTAGCYDLVFCRNLLIYFDDPAAHAAAQVLRRLLADDGLLFAGYAEVPALCRHGFVALRLPGAFALEKSAAQPALPLPALRRALAVRPFTAPAPVPGAPARPRPASPPAALDALAQARQLADAGDHSAAARLCHGWLAAHPASADAYFLLGLVSECAGQLRLAADYWRRCVYLQPDHYEALCHLSLLTRRDGDARGADAYQERAARVYGRGQAGRRTA</sequence>
<feature type="repeat" description="TPR" evidence="4">
    <location>
        <begin position="329"/>
        <end position="362"/>
    </location>
</feature>
<accession>A0A7Y2NYW3</accession>
<organism evidence="6 7">
    <name type="scientific">Telluria aromaticivorans</name>
    <dbReference type="NCBI Taxonomy" id="2725995"/>
    <lineage>
        <taxon>Bacteria</taxon>
        <taxon>Pseudomonadati</taxon>
        <taxon>Pseudomonadota</taxon>
        <taxon>Betaproteobacteria</taxon>
        <taxon>Burkholderiales</taxon>
        <taxon>Oxalobacteraceae</taxon>
        <taxon>Telluria group</taxon>
        <taxon>Telluria</taxon>
    </lineage>
</organism>